<dbReference type="Pfam" id="PF13338">
    <property type="entry name" value="AbiEi_4"/>
    <property type="match status" value="1"/>
</dbReference>
<evidence type="ECO:0000313" key="3">
    <source>
        <dbReference type="Proteomes" id="UP001056535"/>
    </source>
</evidence>
<accession>A0ABY4YF09</accession>
<proteinExistence type="predicted"/>
<dbReference type="Proteomes" id="UP001056535">
    <property type="component" value="Chromosome"/>
</dbReference>
<evidence type="ECO:0000313" key="2">
    <source>
        <dbReference type="EMBL" id="USQ75111.1"/>
    </source>
</evidence>
<keyword evidence="3" id="KW-1185">Reference proteome</keyword>
<dbReference type="EMBL" id="CP099490">
    <property type="protein sequence ID" value="USQ75111.1"/>
    <property type="molecule type" value="Genomic_DNA"/>
</dbReference>
<evidence type="ECO:0000259" key="1">
    <source>
        <dbReference type="Pfam" id="PF13338"/>
    </source>
</evidence>
<gene>
    <name evidence="2" type="ORF">NF557_10710</name>
</gene>
<feature type="domain" description="AbiEi antitoxin N-terminal" evidence="1">
    <location>
        <begin position="5"/>
        <end position="47"/>
    </location>
</feature>
<dbReference type="RefSeq" id="WP_252619253.1">
    <property type="nucleotide sequence ID" value="NZ_CP099490.1"/>
</dbReference>
<organism evidence="2 3">
    <name type="scientific">Ornithinimicrobium cryptoxanthini</name>
    <dbReference type="NCBI Taxonomy" id="2934161"/>
    <lineage>
        <taxon>Bacteria</taxon>
        <taxon>Bacillati</taxon>
        <taxon>Actinomycetota</taxon>
        <taxon>Actinomycetes</taxon>
        <taxon>Micrococcales</taxon>
        <taxon>Ornithinimicrobiaceae</taxon>
        <taxon>Ornithinimicrobium</taxon>
    </lineage>
</organism>
<protein>
    <submittedName>
        <fullName evidence="2">Type IV toxin-antitoxin system AbiEi family antitoxin domain-containing protein</fullName>
    </submittedName>
</protein>
<dbReference type="InterPro" id="IPR025159">
    <property type="entry name" value="AbiEi_N"/>
</dbReference>
<name>A0ABY4YF09_9MICO</name>
<reference evidence="2" key="1">
    <citation type="submission" date="2022-06" db="EMBL/GenBank/DDBJ databases">
        <title>Ornithinimicrobium JY.X270.</title>
        <authorList>
            <person name="Huang Y."/>
        </authorList>
    </citation>
    <scope>NUCLEOTIDE SEQUENCE</scope>
    <source>
        <strain evidence="2">JY.X270</strain>
    </source>
</reference>
<sequence>MDWKRVARWQGGVVTLQQALRAGLTPGAVRARLQAGKWQRLHRGVYLTHSGPVGDDAVAWAVLLAAGEDALLSHGSALWVWGVGPPPTQWTVLVPHDRRRRVDGAVLVRTRDLPRARSVNGYRTTSLHRAVVDVADVPGAAVDDVIALAAKVCQKGFTTPERIIEELASRRGHRMRRPLRLILGDLTDGLESLAEHRFLHGVVRAHELPPFAMQVIMGQTRADFANKQFAVSAEIDGLAFHAGAFRSDRRRDRKSSARGVLTVRATWWDVEDDPCDLAQDLADTLRGRGWTGTPIPCSRTCGVRAIPRAAAGPESQ</sequence>